<dbReference type="NCBIfam" id="TIGR02532">
    <property type="entry name" value="IV_pilin_GFxxxE"/>
    <property type="match status" value="1"/>
</dbReference>
<comment type="caution">
    <text evidence="2">The sequence shown here is derived from an EMBL/GenBank/DDBJ whole genome shotgun (WGS) entry which is preliminary data.</text>
</comment>
<feature type="transmembrane region" description="Helical" evidence="1">
    <location>
        <begin position="12"/>
        <end position="34"/>
    </location>
</feature>
<dbReference type="RefSeq" id="WP_248208154.1">
    <property type="nucleotide sequence ID" value="NZ_JALNMH010000006.1"/>
</dbReference>
<accession>A0ABT0GH01</accession>
<evidence type="ECO:0000313" key="2">
    <source>
        <dbReference type="EMBL" id="MCK7593795.1"/>
    </source>
</evidence>
<evidence type="ECO:0000256" key="1">
    <source>
        <dbReference type="SAM" id="Phobius"/>
    </source>
</evidence>
<keyword evidence="1" id="KW-0472">Membrane</keyword>
<evidence type="ECO:0000313" key="3">
    <source>
        <dbReference type="Proteomes" id="UP001431449"/>
    </source>
</evidence>
<sequence>MNRQRGYSLLELAISLVVLSLVVGLIFRFSGLAVDFSNSELERDLLRSADSALVGFVLANHRLPCPDSNADGSEDCAGGTAVGGLPFRTLGLPDARARAMRYGIYRAPNAGSAAADADLGVVLDRMPLLEVSGVPLGARLDFAGNRNGIDFCAALRTASLAGFSNSRVHATGGSVDRNVAYAVALPGRTDAGNSGTLLDGVHTGGSPAFETAARAGSRLYDDRVVAASFDRLWGELSCGEVVAAVNHAHANAASAAEVIMQAIADYKLQLDLAKRMAESSLAGAVAGEAAAIGGVALAAAEAALAVAQTILTTGAAAAVTGLAAAAVALSAVGLGLSTVSLAMAVISLDSATQDVADFLSQGYVVRSQALAARLRANAEAADAAGLY</sequence>
<protein>
    <submittedName>
        <fullName evidence="2">Prepilin-type N-terminal cleavage/methylation domain-containing protein</fullName>
    </submittedName>
</protein>
<proteinExistence type="predicted"/>
<dbReference type="EMBL" id="JALNMH010000006">
    <property type="protein sequence ID" value="MCK7593795.1"/>
    <property type="molecule type" value="Genomic_DNA"/>
</dbReference>
<dbReference type="Proteomes" id="UP001431449">
    <property type="component" value="Unassembled WGS sequence"/>
</dbReference>
<dbReference type="PROSITE" id="PS00409">
    <property type="entry name" value="PROKAR_NTER_METHYL"/>
    <property type="match status" value="1"/>
</dbReference>
<gene>
    <name evidence="2" type="ORF">M0G41_08940</name>
</gene>
<dbReference type="InterPro" id="IPR012902">
    <property type="entry name" value="N_methyl_site"/>
</dbReference>
<name>A0ABT0GH01_9GAMM</name>
<dbReference type="Pfam" id="PF07963">
    <property type="entry name" value="N_methyl"/>
    <property type="match status" value="1"/>
</dbReference>
<keyword evidence="3" id="KW-1185">Reference proteome</keyword>
<keyword evidence="1" id="KW-1133">Transmembrane helix</keyword>
<organism evidence="2 3">
    <name type="scientific">Pseudomarimonas salicorniae</name>
    <dbReference type="NCBI Taxonomy" id="2933270"/>
    <lineage>
        <taxon>Bacteria</taxon>
        <taxon>Pseudomonadati</taxon>
        <taxon>Pseudomonadota</taxon>
        <taxon>Gammaproteobacteria</taxon>
        <taxon>Lysobacterales</taxon>
        <taxon>Lysobacteraceae</taxon>
        <taxon>Pseudomarimonas</taxon>
    </lineage>
</organism>
<reference evidence="2" key="1">
    <citation type="submission" date="2022-04" db="EMBL/GenBank/DDBJ databases">
        <title>Lysobacter sp. CAU 1642 isolated from sea sand.</title>
        <authorList>
            <person name="Kim W."/>
        </authorList>
    </citation>
    <scope>NUCLEOTIDE SEQUENCE</scope>
    <source>
        <strain evidence="2">CAU 1642</strain>
    </source>
</reference>
<keyword evidence="1" id="KW-0812">Transmembrane</keyword>
<dbReference type="PRINTS" id="PR00173">
    <property type="entry name" value="EDTRNSPORT"/>
</dbReference>